<keyword evidence="13" id="KW-0413">Isomerase</keyword>
<keyword evidence="10" id="KW-0651">Protein splicing</keyword>
<dbReference type="SMART" id="SM00306">
    <property type="entry name" value="HintN"/>
    <property type="match status" value="1"/>
</dbReference>
<dbReference type="Gene3D" id="3.40.50.300">
    <property type="entry name" value="P-loop containing nucleotide triphosphate hydrolases"/>
    <property type="match status" value="2"/>
</dbReference>
<dbReference type="PRINTS" id="PR00379">
    <property type="entry name" value="INTEIN"/>
</dbReference>
<dbReference type="GO" id="GO:0004527">
    <property type="term" value="F:exonuclease activity"/>
    <property type="evidence" value="ECO:0007669"/>
    <property type="project" value="UniProtKB-KW"/>
</dbReference>
<dbReference type="SMART" id="SM00305">
    <property type="entry name" value="HintC"/>
    <property type="match status" value="1"/>
</dbReference>
<evidence type="ECO:0000256" key="2">
    <source>
        <dbReference type="ARBA" id="ARBA00022722"/>
    </source>
</evidence>
<evidence type="ECO:0000256" key="7">
    <source>
        <dbReference type="ARBA" id="ARBA00022813"/>
    </source>
</evidence>
<dbReference type="CDD" id="cd00081">
    <property type="entry name" value="Hint"/>
    <property type="match status" value="2"/>
</dbReference>
<evidence type="ECO:0000259" key="19">
    <source>
        <dbReference type="PROSITE" id="PS51217"/>
    </source>
</evidence>
<dbReference type="GO" id="GO:0006281">
    <property type="term" value="P:DNA repair"/>
    <property type="evidence" value="ECO:0007669"/>
    <property type="project" value="UniProtKB-KW"/>
</dbReference>
<sequence>MKCHNKTTCVLLFRVKIGITESTMKLNKEQKEAVEYKEGPLLIIAGAGTGKTTVITERIRHLLLEKNLKPSEILALTFTEKASREMEERVDVALPYGYTQMWISTFHSFCERILRAEALNIGLDPRYKLMTEAETIQFIRSNLFKFDLNYFRPLGNPTKFVSGMMQHFSRLQDEDITPNQYLDWVNSKLKTQNSKLPEEEKIENDKWKEMANAYKKYEELKIKEGVMDYGDLIVKTLQLFRERPNILANYQKQFKHVLVDEFQDTNVAQYELLKLLAPPINNGNLTVVGDDSQCLPPSAKITTSDGDKKIKDIHVGNKVLTAVGKGHTSLSRVTRVFKRVRKVKMLTFRTEDGKTLKVTNNHKLFSFLPAFYVSKDWHFVYLMHQENLGWRIGVTNNLPARLRIEHHADDIFALGSYKTDQEARFFESYLSAKYGLPTIPFLPRPRQAISGKWLTRLFKDINTSKNAQILAKDFGLELDSPVFAVDGVTRGVSKRVKVNLMMCQRNYRSKTHKNGFVRNPGVLHSVYLETSSKKVIDLLEKAGYMLQKAKKGKRFRMATANLAEAWNLAEKLSKITGGIIDKKFSVGRYNYQHLPARVVPASHVFPGMYLPVLVDKYVEYKMVVSRNEKVETIQTYDLEVEKTHNFIADGIVVHNSVYKFRGAAVSNILYFKKDYAKTKTVVLTKNYRSTQTILDSAYRLIQHNNPDTLESQLGIDKNLESVTNSEGEDIAFFHRDRVENEAEAIVKEIISLTTKNKKLSEPEALLRTQRFSEPEVKSQGQRTRYEYNDIAILIRANDHSEPFIRAFQRHSVPYQFLGPGRLFRQPEIVDLISYLKVLTDLDDSLSFYRLLSLDYFDISAKDIIRISSYAKRYNMSLFEAAEKIDDSTTGHSTVSSDRIGSGQGIFVSEDTKEKIAKLLKIINKYINLLKKETAGQLLYNFLEDTGLLQKFLNPDNPEAQKRAQNISKFFDKLKTYEVEHEDARVPLVVDWIELSSELGESPLAANFDWSASNAVNILTVHSSKGLEFPVVFLVNLVSQRFPTIERREQIPIPDELIKEVLPQGDYHLEEERRLFYVGMTRAKERLYFAGADYYGEGKREKKLSPFVFEALGDKVVASEQTVVSGEQLSFLDYKIPDHKILITNHESPTTDLHIDFLSFSQIDAFRICPLHYKLRYIYNVPTPPSASLSFGTSIHLTMKNFYERVKAGSKPTEKLLFGILAEYWVKEGFTSKDQEKKLVEKGKKYLSGYLEKEFNSNIIPTLLEQRFILPLPSRENERPLKIGGVMDRVDILPHRLMEIVDYKTGAVPLMRAVDKNLQLTFYAMAATSIKEEPFNRNPEELKLSLYFFENQEKITSKRTKEQLNLAVDEIYKVRHEIEESDFTCSKNFLCDKCEYSLFCRV</sequence>
<dbReference type="InterPro" id="IPR003587">
    <property type="entry name" value="Hint_dom_N"/>
</dbReference>
<gene>
    <name evidence="20" type="primary">pcrA</name>
</gene>
<dbReference type="PROSITE" id="PS50818">
    <property type="entry name" value="INTEIN_C_TER"/>
    <property type="match status" value="1"/>
</dbReference>
<feature type="domain" description="UvrD-like helicase C-terminal" evidence="19">
    <location>
        <begin position="691"/>
        <end position="1025"/>
    </location>
</feature>
<dbReference type="GO" id="GO:0003677">
    <property type="term" value="F:DNA binding"/>
    <property type="evidence" value="ECO:0007669"/>
    <property type="project" value="UniProtKB-KW"/>
</dbReference>
<evidence type="ECO:0000256" key="14">
    <source>
        <dbReference type="ARBA" id="ARBA00034617"/>
    </source>
</evidence>
<keyword evidence="8" id="KW-0269">Exonuclease</keyword>
<feature type="domain" description="UvrD-like helicase ATP-binding" evidence="18">
    <location>
        <begin position="24"/>
        <end position="337"/>
    </location>
</feature>
<evidence type="ECO:0000256" key="10">
    <source>
        <dbReference type="ARBA" id="ARBA00023000"/>
    </source>
</evidence>
<dbReference type="Gene3D" id="2.170.16.10">
    <property type="entry name" value="Hedgehog/Intein (Hint) domain"/>
    <property type="match status" value="2"/>
</dbReference>
<dbReference type="SUPFAM" id="SSF52540">
    <property type="entry name" value="P-loop containing nucleoside triphosphate hydrolases"/>
    <property type="match status" value="3"/>
</dbReference>
<dbReference type="EC" id="5.6.2.4" evidence="15"/>
<evidence type="ECO:0000256" key="16">
    <source>
        <dbReference type="ARBA" id="ARBA00048988"/>
    </source>
</evidence>
<dbReference type="InterPro" id="IPR011604">
    <property type="entry name" value="PDDEXK-like_dom_sf"/>
</dbReference>
<evidence type="ECO:0000256" key="1">
    <source>
        <dbReference type="ARBA" id="ARBA00009922"/>
    </source>
</evidence>
<dbReference type="Gene3D" id="3.90.320.10">
    <property type="match status" value="1"/>
</dbReference>
<dbReference type="EMBL" id="KT006999">
    <property type="protein sequence ID" value="AKQ02261.1"/>
    <property type="molecule type" value="Genomic_DNA"/>
</dbReference>
<dbReference type="Gene3D" id="1.10.486.10">
    <property type="entry name" value="PCRA, domain 4"/>
    <property type="match status" value="1"/>
</dbReference>
<dbReference type="InterPro" id="IPR027417">
    <property type="entry name" value="P-loop_NTPase"/>
</dbReference>
<dbReference type="NCBIfam" id="TIGR01445">
    <property type="entry name" value="intein_Nterm"/>
    <property type="match status" value="1"/>
</dbReference>
<dbReference type="InterPro" id="IPR006142">
    <property type="entry name" value="INTEIN"/>
</dbReference>
<dbReference type="SUPFAM" id="SSF51294">
    <property type="entry name" value="Hedgehog/intein (Hint) domain"/>
    <property type="match status" value="1"/>
</dbReference>
<evidence type="ECO:0000256" key="9">
    <source>
        <dbReference type="ARBA" id="ARBA00022840"/>
    </source>
</evidence>
<dbReference type="GO" id="GO:0043138">
    <property type="term" value="F:3'-5' DNA helicase activity"/>
    <property type="evidence" value="ECO:0007669"/>
    <property type="project" value="UniProtKB-EC"/>
</dbReference>
<keyword evidence="7" id="KW-0068">Autocatalytic cleavage</keyword>
<keyword evidence="9 17" id="KW-0067">ATP-binding</keyword>
<evidence type="ECO:0000256" key="12">
    <source>
        <dbReference type="ARBA" id="ARBA00023204"/>
    </source>
</evidence>
<name>A0A0H4T3J2_9BACT</name>
<dbReference type="GO" id="GO:0016539">
    <property type="term" value="P:intein-mediated protein splicing"/>
    <property type="evidence" value="ECO:0007669"/>
    <property type="project" value="InterPro"/>
</dbReference>
<evidence type="ECO:0000256" key="11">
    <source>
        <dbReference type="ARBA" id="ARBA00023125"/>
    </source>
</evidence>
<dbReference type="PROSITE" id="PS50817">
    <property type="entry name" value="INTEIN_N_TER"/>
    <property type="match status" value="1"/>
</dbReference>
<evidence type="ECO:0000259" key="18">
    <source>
        <dbReference type="PROSITE" id="PS51198"/>
    </source>
</evidence>
<comment type="similarity">
    <text evidence="1">Belongs to the helicase family. UvrD subfamily.</text>
</comment>
<evidence type="ECO:0000256" key="15">
    <source>
        <dbReference type="ARBA" id="ARBA00034808"/>
    </source>
</evidence>
<dbReference type="Pfam" id="PF13361">
    <property type="entry name" value="UvrD_C"/>
    <property type="match status" value="1"/>
</dbReference>
<evidence type="ECO:0000256" key="4">
    <source>
        <dbReference type="ARBA" id="ARBA00022763"/>
    </source>
</evidence>
<organism evidence="20">
    <name type="scientific">uncultured Microgenomates bacterium Rifle_16ft_4_minimus_37633</name>
    <dbReference type="NCBI Taxonomy" id="1665114"/>
    <lineage>
        <taxon>Bacteria</taxon>
        <taxon>Candidatus Microgenomatota</taxon>
        <taxon>environmental samples</taxon>
    </lineage>
</organism>
<dbReference type="PANTHER" id="PTHR11070">
    <property type="entry name" value="UVRD / RECB / PCRA DNA HELICASE FAMILY MEMBER"/>
    <property type="match status" value="1"/>
</dbReference>
<dbReference type="PROSITE" id="PS51198">
    <property type="entry name" value="UVRD_HELICASE_ATP_BIND"/>
    <property type="match status" value="1"/>
</dbReference>
<keyword evidence="3 17" id="KW-0547">Nucleotide-binding</keyword>
<keyword evidence="5 17" id="KW-0378">Hydrolase</keyword>
<dbReference type="Pfam" id="PF12705">
    <property type="entry name" value="PDDEXK_1"/>
    <property type="match status" value="1"/>
</dbReference>
<dbReference type="Pfam" id="PF00580">
    <property type="entry name" value="UvrD-helicase"/>
    <property type="match status" value="1"/>
</dbReference>
<comment type="catalytic activity">
    <reaction evidence="16">
        <text>ATP + H2O = ADP + phosphate + H(+)</text>
        <dbReference type="Rhea" id="RHEA:13065"/>
        <dbReference type="ChEBI" id="CHEBI:15377"/>
        <dbReference type="ChEBI" id="CHEBI:15378"/>
        <dbReference type="ChEBI" id="CHEBI:30616"/>
        <dbReference type="ChEBI" id="CHEBI:43474"/>
        <dbReference type="ChEBI" id="CHEBI:456216"/>
        <dbReference type="EC" id="5.6.2.4"/>
    </reaction>
</comment>
<dbReference type="InterPro" id="IPR000212">
    <property type="entry name" value="DNA_helicase_UvrD/REP"/>
</dbReference>
<dbReference type="Gene3D" id="1.10.10.160">
    <property type="match status" value="1"/>
</dbReference>
<evidence type="ECO:0000256" key="13">
    <source>
        <dbReference type="ARBA" id="ARBA00023235"/>
    </source>
</evidence>
<dbReference type="PROSITE" id="PS51217">
    <property type="entry name" value="UVRD_HELICASE_CTER"/>
    <property type="match status" value="1"/>
</dbReference>
<comment type="catalytic activity">
    <reaction evidence="14">
        <text>Couples ATP hydrolysis with the unwinding of duplex DNA by translocating in the 3'-5' direction.</text>
        <dbReference type="EC" id="5.6.2.4"/>
    </reaction>
</comment>
<dbReference type="InterPro" id="IPR014017">
    <property type="entry name" value="DNA_helicase_UvrD-like_C"/>
</dbReference>
<keyword evidence="12" id="KW-0234">DNA repair</keyword>
<keyword evidence="4" id="KW-0227">DNA damage</keyword>
<evidence type="ECO:0000256" key="6">
    <source>
        <dbReference type="ARBA" id="ARBA00022806"/>
    </source>
</evidence>
<dbReference type="InterPro" id="IPR038726">
    <property type="entry name" value="PDDEXK_AddAB-type"/>
</dbReference>
<dbReference type="NCBIfam" id="TIGR01443">
    <property type="entry name" value="intein_Cterm"/>
    <property type="match status" value="1"/>
</dbReference>
<reference evidence="20" key="1">
    <citation type="journal article" date="2015" name="ISME J.">
        <title>Aquifer environment selects for microbial species cohorts in sediment and groundwater.</title>
        <authorList>
            <person name="Hug L.A."/>
            <person name="Thomas B.C."/>
            <person name="Brown C.T."/>
            <person name="Frischkorn K.R."/>
            <person name="Williams K.H."/>
            <person name="Tringe S.G."/>
            <person name="Banfield J.F."/>
        </authorList>
    </citation>
    <scope>NUCLEOTIDE SEQUENCE</scope>
</reference>
<dbReference type="Pfam" id="PF14890">
    <property type="entry name" value="Intein_splicing"/>
    <property type="match status" value="1"/>
</dbReference>
<keyword evidence="6 17" id="KW-0347">Helicase</keyword>
<evidence type="ECO:0000256" key="17">
    <source>
        <dbReference type="PROSITE-ProRule" id="PRU00560"/>
    </source>
</evidence>
<protein>
    <recommendedName>
        <fullName evidence="15">DNA 3'-5' helicase</fullName>
        <ecNumber evidence="15">5.6.2.4</ecNumber>
    </recommendedName>
</protein>
<dbReference type="InterPro" id="IPR030934">
    <property type="entry name" value="Intein_C"/>
</dbReference>
<dbReference type="InterPro" id="IPR003586">
    <property type="entry name" value="Hint_dom_C"/>
</dbReference>
<proteinExistence type="inferred from homology"/>
<feature type="binding site" evidence="17">
    <location>
        <begin position="45"/>
        <end position="52"/>
    </location>
    <ligand>
        <name>ATP</name>
        <dbReference type="ChEBI" id="CHEBI:30616"/>
    </ligand>
</feature>
<evidence type="ECO:0000256" key="3">
    <source>
        <dbReference type="ARBA" id="ARBA00022741"/>
    </source>
</evidence>
<keyword evidence="11" id="KW-0238">DNA-binding</keyword>
<keyword evidence="2" id="KW-0540">Nuclease</keyword>
<dbReference type="GO" id="GO:0005524">
    <property type="term" value="F:ATP binding"/>
    <property type="evidence" value="ECO:0007669"/>
    <property type="project" value="UniProtKB-UniRule"/>
</dbReference>
<dbReference type="InterPro" id="IPR013986">
    <property type="entry name" value="DExx_box_DNA_helicase_dom_sf"/>
</dbReference>
<dbReference type="InterPro" id="IPR014016">
    <property type="entry name" value="UvrD-like_ATP-bd"/>
</dbReference>
<evidence type="ECO:0000313" key="20">
    <source>
        <dbReference type="EMBL" id="AKQ02261.1"/>
    </source>
</evidence>
<dbReference type="InterPro" id="IPR036844">
    <property type="entry name" value="Hint_dom_sf"/>
</dbReference>
<dbReference type="InterPro" id="IPR006141">
    <property type="entry name" value="Intein_N"/>
</dbReference>
<evidence type="ECO:0000256" key="8">
    <source>
        <dbReference type="ARBA" id="ARBA00022839"/>
    </source>
</evidence>
<dbReference type="GO" id="GO:0016887">
    <property type="term" value="F:ATP hydrolysis activity"/>
    <property type="evidence" value="ECO:0007669"/>
    <property type="project" value="RHEA"/>
</dbReference>
<evidence type="ECO:0000256" key="5">
    <source>
        <dbReference type="ARBA" id="ARBA00022801"/>
    </source>
</evidence>
<accession>A0A0H4T3J2</accession>
<dbReference type="CDD" id="cd17932">
    <property type="entry name" value="DEXQc_UvrD"/>
    <property type="match status" value="1"/>
</dbReference>